<accession>A0ABQ8BTN5</accession>
<dbReference type="PANTHER" id="PTHR31110">
    <property type="entry name" value="PESTICIDAL CRYSTAL CRY8BA PROTEIN"/>
    <property type="match status" value="1"/>
</dbReference>
<organism evidence="2 3">
    <name type="scientific">Brassica napus</name>
    <name type="common">Rape</name>
    <dbReference type="NCBI Taxonomy" id="3708"/>
    <lineage>
        <taxon>Eukaryota</taxon>
        <taxon>Viridiplantae</taxon>
        <taxon>Streptophyta</taxon>
        <taxon>Embryophyta</taxon>
        <taxon>Tracheophyta</taxon>
        <taxon>Spermatophyta</taxon>
        <taxon>Magnoliopsida</taxon>
        <taxon>eudicotyledons</taxon>
        <taxon>Gunneridae</taxon>
        <taxon>Pentapetalae</taxon>
        <taxon>rosids</taxon>
        <taxon>malvids</taxon>
        <taxon>Brassicales</taxon>
        <taxon>Brassicaceae</taxon>
        <taxon>Brassiceae</taxon>
        <taxon>Brassica</taxon>
    </lineage>
</organism>
<name>A0ABQ8BTN5_BRANA</name>
<gene>
    <name evidence="2" type="ORF">HID58_039412</name>
</gene>
<keyword evidence="3" id="KW-1185">Reference proteome</keyword>
<protein>
    <submittedName>
        <fullName evidence="2">Uncharacterized protein</fullName>
    </submittedName>
</protein>
<sequence>MSKKGSRIKSLKGFGSKVHCEDHLSDSASSTETSHEAKNVGVQDNKSSYNECEPLHIRNSEPKRKNAEVETPGTLPSRFPEFHASEQGPWSAMICYEACVRLCLHSLAADSDNEASYFLKNDCVLLRNAFGLQSFLLQSEEELLGDRPSNLVSETTAQKSKKIVGKIKLQVGKIKMESDPQPGCGTIPSLKHEVISQQLEDLNATLYSGWKAVKRVHVAPQVTPKGSISRKSLEYMRACAHYLKEVSKVLRKEFVTSNGAKPRSLQASQGNTVAFYMYLIRLPDSIGDDLIVEVRDSKGKFCGRVLAQLAAIVEEPGWLFYQSEKLKWWAIYHEPEHERIGRIQLHINYLSSLDERTKCGLVAETSAYDLVLEVAMKAEQFQSQNLVIKGPWHWMVTQFASLYGISDAYTKLSHQENRMLAEIDEKVQHVLALIFENYKSLDESCFSGIKHVFEPPTGTPAPAIASAIKLYGLLNNLLSQEAQLSLCRYFQAALKKRSRIYFLETNDTLDKGIEDVTSYQKLKSLVLSLKKEISTDIAIHKSNVLPRFIDLPDLSAAIYRTDLLKILIEYLITWPPPSPSPQVVDLVITTADFEADLTRWKLNPIKGGFNARELFHSYITSWIEEKRSALYEFCKSETGKACSEIQGLTSPFVDDMYELLNVTLDEYNIIIRRWPEYGVSLEEVVVDTERAMVEALERQFYEILNPLKDSKISALKYVQRLTKRGTYSVPKELGVFLNSMKRVLDKLRSSIEERFEEWNSYLSDKKKRVLGEKLREVTVLLKAKFRSYTQALVEKLVENMSLQHHMKMKHVIHDLKETTTEPDVRDRMQSLKDVADKTMEQLHCVLSVDVFVLICKGIWDSMGQDVILLLTDKKYNVTWHKGLTISVSANVSVDLQVLDEIFEDKMQSLLGDSGKGVNFEAPRSIVELRSMISEDKKGY</sequence>
<dbReference type="EMBL" id="JAGKQM010000010">
    <property type="protein sequence ID" value="KAH0907585.1"/>
    <property type="molecule type" value="Genomic_DNA"/>
</dbReference>
<comment type="caution">
    <text evidence="2">The sequence shown here is derived from an EMBL/GenBank/DDBJ whole genome shotgun (WGS) entry which is preliminary data.</text>
</comment>
<proteinExistence type="predicted"/>
<dbReference type="PANTHER" id="PTHR31110:SF4">
    <property type="entry name" value="TRANSMEMBRANE PROTEIN"/>
    <property type="match status" value="1"/>
</dbReference>
<reference evidence="2 3" key="1">
    <citation type="submission" date="2021-05" db="EMBL/GenBank/DDBJ databases">
        <title>Genome Assembly of Synthetic Allotetraploid Brassica napus Reveals Homoeologous Exchanges between Subgenomes.</title>
        <authorList>
            <person name="Davis J.T."/>
        </authorList>
    </citation>
    <scope>NUCLEOTIDE SEQUENCE [LARGE SCALE GENOMIC DNA]</scope>
    <source>
        <strain evidence="3">cv. Da-Ae</strain>
        <tissue evidence="2">Seedling</tissue>
    </source>
</reference>
<dbReference type="Proteomes" id="UP000824890">
    <property type="component" value="Unassembled WGS sequence"/>
</dbReference>
<evidence type="ECO:0000313" key="3">
    <source>
        <dbReference type="Proteomes" id="UP000824890"/>
    </source>
</evidence>
<feature type="region of interest" description="Disordered" evidence="1">
    <location>
        <begin position="20"/>
        <end position="80"/>
    </location>
</feature>
<evidence type="ECO:0000256" key="1">
    <source>
        <dbReference type="SAM" id="MobiDB-lite"/>
    </source>
</evidence>
<feature type="compositionally biased region" description="Basic and acidic residues" evidence="1">
    <location>
        <begin position="53"/>
        <end position="68"/>
    </location>
</feature>
<evidence type="ECO:0000313" key="2">
    <source>
        <dbReference type="EMBL" id="KAH0907585.1"/>
    </source>
</evidence>